<feature type="chain" id="PRO_5045177715" evidence="1">
    <location>
        <begin position="27"/>
        <end position="232"/>
    </location>
</feature>
<dbReference type="EMBL" id="JAMPLM010000011">
    <property type="protein sequence ID" value="MEP1059471.1"/>
    <property type="molecule type" value="Genomic_DNA"/>
</dbReference>
<organism evidence="2 3">
    <name type="scientific">Stenomitos frigidus AS-A4</name>
    <dbReference type="NCBI Taxonomy" id="2933935"/>
    <lineage>
        <taxon>Bacteria</taxon>
        <taxon>Bacillati</taxon>
        <taxon>Cyanobacteriota</taxon>
        <taxon>Cyanophyceae</taxon>
        <taxon>Leptolyngbyales</taxon>
        <taxon>Leptolyngbyaceae</taxon>
        <taxon>Stenomitos</taxon>
    </lineage>
</organism>
<dbReference type="InterPro" id="IPR054720">
    <property type="entry name" value="HpiC1"/>
</dbReference>
<feature type="signal peptide" evidence="1">
    <location>
        <begin position="1"/>
        <end position="26"/>
    </location>
</feature>
<proteinExistence type="predicted"/>
<name>A0ABV0KJM5_9CYAN</name>
<evidence type="ECO:0000256" key="1">
    <source>
        <dbReference type="SAM" id="SignalP"/>
    </source>
</evidence>
<protein>
    <submittedName>
        <fullName evidence="2">PTPA-CTERM sorting domain-containing protein</fullName>
    </submittedName>
</protein>
<keyword evidence="3" id="KW-1185">Reference proteome</keyword>
<evidence type="ECO:0000313" key="2">
    <source>
        <dbReference type="EMBL" id="MEP1059471.1"/>
    </source>
</evidence>
<gene>
    <name evidence="2" type="ORF">NDI38_13570</name>
</gene>
<dbReference type="Proteomes" id="UP001476950">
    <property type="component" value="Unassembled WGS sequence"/>
</dbReference>
<evidence type="ECO:0000313" key="3">
    <source>
        <dbReference type="Proteomes" id="UP001476950"/>
    </source>
</evidence>
<accession>A0ABV0KJM5</accession>
<comment type="caution">
    <text evidence="2">The sequence shown here is derived from an EMBL/GenBank/DDBJ whole genome shotgun (WGS) entry which is preliminary data.</text>
</comment>
<dbReference type="Pfam" id="PF22825">
    <property type="entry name" value="HpiC1-like"/>
    <property type="match status" value="1"/>
</dbReference>
<reference evidence="2 3" key="1">
    <citation type="submission" date="2022-04" db="EMBL/GenBank/DDBJ databases">
        <title>Positive selection, recombination, and allopatry shape intraspecific diversity of widespread and dominant cyanobacteria.</title>
        <authorList>
            <person name="Wei J."/>
            <person name="Shu W."/>
            <person name="Hu C."/>
        </authorList>
    </citation>
    <scope>NUCLEOTIDE SEQUENCE [LARGE SCALE GENOMIC DNA]</scope>
    <source>
        <strain evidence="2 3">AS-A4</strain>
    </source>
</reference>
<dbReference type="NCBIfam" id="NF033465">
    <property type="entry name" value="PTPA-CTERM"/>
    <property type="match status" value="1"/>
</dbReference>
<sequence length="232" mass="23972">MLNFKLSSAVFSASVAALALTSSANAASITIGNHSFESPIAPLQPSGEYYSDNSIGSWVVSSPVSGGAGVFNPESSQVNTGTSYFNSSLPDGSQVAYNNAGSIFQALTSNLTTNTNYLLSVFVGRRNDAPFPGYNVELLAGNNVLAFNNSVIPGLGEFAEVLVQYTSGSSNPFLGQPLGIRLSSLGGQTNFDNVTLTATSTAVPTPALLPGLIGLGIAALRKRKAEKVKVEV</sequence>
<keyword evidence="1" id="KW-0732">Signal</keyword>
<dbReference type="RefSeq" id="WP_190446440.1">
    <property type="nucleotide sequence ID" value="NZ_JAMPLM010000011.1"/>
</dbReference>